<dbReference type="SMART" id="SM00516">
    <property type="entry name" value="SEC14"/>
    <property type="match status" value="1"/>
</dbReference>
<dbReference type="GeneID" id="108016660"/>
<dbReference type="SUPFAM" id="SSF52087">
    <property type="entry name" value="CRAL/TRIO domain"/>
    <property type="match status" value="1"/>
</dbReference>
<dbReference type="PANTHER" id="PTHR10174">
    <property type="entry name" value="ALPHA-TOCOPHEROL TRANSFER PROTEIN-RELATED"/>
    <property type="match status" value="1"/>
</dbReference>
<dbReference type="PRINTS" id="PR00180">
    <property type="entry name" value="CRETINALDHBP"/>
</dbReference>
<feature type="domain" description="CRAL-TRIO" evidence="2">
    <location>
        <begin position="96"/>
        <end position="270"/>
    </location>
</feature>
<sequence length="310" mass="36553">MSRISGKETNVGGTEEQLQRESIAAEQLQRKRERDLKELLVWFQQNDKLPKEIEPLLLRRFYQCMFGDLAETQNLIEVNYALRNKHPHLFIKRDPLDADSKRTFDYAFFSNILPLPGITPDKCKVSLYCFREFEATKMHHTEDTRAFFMVSDCRFVMPDDAKNPDVLSEGEVQIFDMKGTTMRHISRLTISTLRAYIKFLQLAYPVRLRAIHMINCPSYLDRIVSVVKPFISEEVFKLIRFHTVSIETLYEFVPREMLPEEYGGNAGSLETLRTQTQKSLVDHRDYLMDPEHWVVEKPEKRNGNSWRFFK</sequence>
<dbReference type="Proteomes" id="UP001652628">
    <property type="component" value="Chromosome X"/>
</dbReference>
<evidence type="ECO:0000313" key="3">
    <source>
        <dbReference type="Proteomes" id="UP001652628"/>
    </source>
</evidence>
<dbReference type="Gene3D" id="1.20.5.1200">
    <property type="entry name" value="Alpha-tocopherol transfer"/>
    <property type="match status" value="1"/>
</dbReference>
<organism evidence="3 4">
    <name type="scientific">Drosophila suzukii</name>
    <name type="common">Spotted-wing drosophila fruit fly</name>
    <dbReference type="NCBI Taxonomy" id="28584"/>
    <lineage>
        <taxon>Eukaryota</taxon>
        <taxon>Metazoa</taxon>
        <taxon>Ecdysozoa</taxon>
        <taxon>Arthropoda</taxon>
        <taxon>Hexapoda</taxon>
        <taxon>Insecta</taxon>
        <taxon>Pterygota</taxon>
        <taxon>Neoptera</taxon>
        <taxon>Endopterygota</taxon>
        <taxon>Diptera</taxon>
        <taxon>Brachycera</taxon>
        <taxon>Muscomorpha</taxon>
        <taxon>Ephydroidea</taxon>
        <taxon>Drosophilidae</taxon>
        <taxon>Drosophila</taxon>
        <taxon>Sophophora</taxon>
    </lineage>
</organism>
<dbReference type="PANTHER" id="PTHR10174:SF222">
    <property type="entry name" value="GH10083P-RELATED"/>
    <property type="match status" value="1"/>
</dbReference>
<dbReference type="PROSITE" id="PS50191">
    <property type="entry name" value="CRAL_TRIO"/>
    <property type="match status" value="1"/>
</dbReference>
<protein>
    <submittedName>
        <fullName evidence="4">Alpha-tocopherol transfer protein-like isoform X1</fullName>
    </submittedName>
</protein>
<dbReference type="InterPro" id="IPR036865">
    <property type="entry name" value="CRAL-TRIO_dom_sf"/>
</dbReference>
<accession>A0AB40DIS3</accession>
<dbReference type="Pfam" id="PF00650">
    <property type="entry name" value="CRAL_TRIO"/>
    <property type="match status" value="1"/>
</dbReference>
<keyword evidence="3" id="KW-1185">Reference proteome</keyword>
<name>A0AB40DIS3_DROSZ</name>
<dbReference type="GO" id="GO:1902936">
    <property type="term" value="F:phosphatidylinositol bisphosphate binding"/>
    <property type="evidence" value="ECO:0007669"/>
    <property type="project" value="TreeGrafter"/>
</dbReference>
<evidence type="ECO:0000259" key="2">
    <source>
        <dbReference type="PROSITE" id="PS50191"/>
    </source>
</evidence>
<dbReference type="InterPro" id="IPR001251">
    <property type="entry name" value="CRAL-TRIO_dom"/>
</dbReference>
<proteinExistence type="predicted"/>
<evidence type="ECO:0000256" key="1">
    <source>
        <dbReference type="SAM" id="MobiDB-lite"/>
    </source>
</evidence>
<gene>
    <name evidence="4" type="primary">LOC108016660</name>
</gene>
<reference evidence="4" key="1">
    <citation type="submission" date="2025-08" db="UniProtKB">
        <authorList>
            <consortium name="RefSeq"/>
        </authorList>
    </citation>
    <scope>IDENTIFICATION</scope>
</reference>
<dbReference type="GO" id="GO:0016020">
    <property type="term" value="C:membrane"/>
    <property type="evidence" value="ECO:0007669"/>
    <property type="project" value="TreeGrafter"/>
</dbReference>
<evidence type="ECO:0000313" key="4">
    <source>
        <dbReference type="RefSeq" id="XP_065724003.2"/>
    </source>
</evidence>
<feature type="region of interest" description="Disordered" evidence="1">
    <location>
        <begin position="1"/>
        <end position="20"/>
    </location>
</feature>
<dbReference type="AlphaFoldDB" id="A0AB40DIS3"/>
<dbReference type="Gene3D" id="3.40.525.10">
    <property type="entry name" value="CRAL-TRIO lipid binding domain"/>
    <property type="match status" value="1"/>
</dbReference>
<dbReference type="CDD" id="cd00170">
    <property type="entry name" value="SEC14"/>
    <property type="match status" value="1"/>
</dbReference>
<dbReference type="RefSeq" id="XP_065724003.2">
    <property type="nucleotide sequence ID" value="XM_065867931.2"/>
</dbReference>